<feature type="transmembrane region" description="Helical" evidence="6">
    <location>
        <begin position="397"/>
        <end position="415"/>
    </location>
</feature>
<evidence type="ECO:0000313" key="8">
    <source>
        <dbReference type="Proteomes" id="UP000800038"/>
    </source>
</evidence>
<accession>A0A6A5SFX3</accession>
<feature type="transmembrane region" description="Helical" evidence="6">
    <location>
        <begin position="187"/>
        <end position="206"/>
    </location>
</feature>
<evidence type="ECO:0000256" key="4">
    <source>
        <dbReference type="ARBA" id="ARBA00022989"/>
    </source>
</evidence>
<name>A0A6A5SFX3_9PLEO</name>
<evidence type="ECO:0000313" key="7">
    <source>
        <dbReference type="EMBL" id="KAF1938309.1"/>
    </source>
</evidence>
<keyword evidence="8" id="KW-1185">Reference proteome</keyword>
<dbReference type="EMBL" id="ML976109">
    <property type="protein sequence ID" value="KAF1938309.1"/>
    <property type="molecule type" value="Genomic_DNA"/>
</dbReference>
<evidence type="ECO:0000256" key="2">
    <source>
        <dbReference type="ARBA" id="ARBA00022448"/>
    </source>
</evidence>
<dbReference type="Proteomes" id="UP000800038">
    <property type="component" value="Unassembled WGS sequence"/>
</dbReference>
<feature type="transmembrane region" description="Helical" evidence="6">
    <location>
        <begin position="468"/>
        <end position="486"/>
    </location>
</feature>
<reference evidence="7" key="1">
    <citation type="journal article" date="2020" name="Stud. Mycol.">
        <title>101 Dothideomycetes genomes: a test case for predicting lifestyles and emergence of pathogens.</title>
        <authorList>
            <person name="Haridas S."/>
            <person name="Albert R."/>
            <person name="Binder M."/>
            <person name="Bloem J."/>
            <person name="Labutti K."/>
            <person name="Salamov A."/>
            <person name="Andreopoulos B."/>
            <person name="Baker S."/>
            <person name="Barry K."/>
            <person name="Bills G."/>
            <person name="Bluhm B."/>
            <person name="Cannon C."/>
            <person name="Castanera R."/>
            <person name="Culley D."/>
            <person name="Daum C."/>
            <person name="Ezra D."/>
            <person name="Gonzalez J."/>
            <person name="Henrissat B."/>
            <person name="Kuo A."/>
            <person name="Liang C."/>
            <person name="Lipzen A."/>
            <person name="Lutzoni F."/>
            <person name="Magnuson J."/>
            <person name="Mondo S."/>
            <person name="Nolan M."/>
            <person name="Ohm R."/>
            <person name="Pangilinan J."/>
            <person name="Park H.-J."/>
            <person name="Ramirez L."/>
            <person name="Alfaro M."/>
            <person name="Sun H."/>
            <person name="Tritt A."/>
            <person name="Yoshinaga Y."/>
            <person name="Zwiers L.-H."/>
            <person name="Turgeon B."/>
            <person name="Goodwin S."/>
            <person name="Spatafora J."/>
            <person name="Crous P."/>
            <person name="Grigoriev I."/>
        </authorList>
    </citation>
    <scope>NUCLEOTIDE SEQUENCE</scope>
    <source>
        <strain evidence="7">CBS 161.51</strain>
    </source>
</reference>
<keyword evidence="3 6" id="KW-0812">Transmembrane</keyword>
<evidence type="ECO:0000256" key="5">
    <source>
        <dbReference type="ARBA" id="ARBA00023136"/>
    </source>
</evidence>
<evidence type="ECO:0000256" key="6">
    <source>
        <dbReference type="SAM" id="Phobius"/>
    </source>
</evidence>
<feature type="transmembrane region" description="Helical" evidence="6">
    <location>
        <begin position="255"/>
        <end position="275"/>
    </location>
</feature>
<feature type="transmembrane region" description="Helical" evidence="6">
    <location>
        <begin position="98"/>
        <end position="116"/>
    </location>
</feature>
<feature type="transmembrane region" description="Helical" evidence="6">
    <location>
        <begin position="348"/>
        <end position="368"/>
    </location>
</feature>
<keyword evidence="5 6" id="KW-0472">Membrane</keyword>
<protein>
    <submittedName>
        <fullName evidence="7">Amino acid transporter</fullName>
    </submittedName>
</protein>
<dbReference type="Gene3D" id="1.20.1740.10">
    <property type="entry name" value="Amino acid/polyamine transporter I"/>
    <property type="match status" value="1"/>
</dbReference>
<feature type="transmembrane region" description="Helical" evidence="6">
    <location>
        <begin position="144"/>
        <end position="167"/>
    </location>
</feature>
<dbReference type="OrthoDB" id="3257095at2759"/>
<feature type="transmembrane region" description="Helical" evidence="6">
    <location>
        <begin position="213"/>
        <end position="235"/>
    </location>
</feature>
<evidence type="ECO:0000256" key="1">
    <source>
        <dbReference type="ARBA" id="ARBA00004141"/>
    </source>
</evidence>
<dbReference type="GO" id="GO:0016020">
    <property type="term" value="C:membrane"/>
    <property type="evidence" value="ECO:0007669"/>
    <property type="project" value="UniProtKB-SubCell"/>
</dbReference>
<dbReference type="Pfam" id="PF13520">
    <property type="entry name" value="AA_permease_2"/>
    <property type="match status" value="1"/>
</dbReference>
<dbReference type="AlphaFoldDB" id="A0A6A5SFX3"/>
<keyword evidence="4 6" id="KW-1133">Transmembrane helix</keyword>
<organism evidence="7 8">
    <name type="scientific">Clathrospora elynae</name>
    <dbReference type="NCBI Taxonomy" id="706981"/>
    <lineage>
        <taxon>Eukaryota</taxon>
        <taxon>Fungi</taxon>
        <taxon>Dikarya</taxon>
        <taxon>Ascomycota</taxon>
        <taxon>Pezizomycotina</taxon>
        <taxon>Dothideomycetes</taxon>
        <taxon>Pleosporomycetidae</taxon>
        <taxon>Pleosporales</taxon>
        <taxon>Diademaceae</taxon>
        <taxon>Clathrospora</taxon>
    </lineage>
</organism>
<comment type="subcellular location">
    <subcellularLocation>
        <location evidence="1">Membrane</location>
        <topology evidence="1">Multi-pass membrane protein</topology>
    </subcellularLocation>
</comment>
<dbReference type="GO" id="GO:0022857">
    <property type="term" value="F:transmembrane transporter activity"/>
    <property type="evidence" value="ECO:0007669"/>
    <property type="project" value="InterPro"/>
</dbReference>
<sequence length="537" mass="59450">MAAYNTPLGDMDKPTALKSRVNAPLFEEEDIEDYHDSLWGYTRADRADMLRMGKMQELRRNYRPLSALAFTVILQGTWEVLMTASSQGLIDGGPAGLIWSFVWTWFGFSTVMLSLAEMASMAPTAGGQYHWVSEFSPPSVQKPFSFFIGWMSTLSWQAGTASGPFLVGTLIQSSVVVMYPDYAPTNWQGTLMVIAVTILVWFLNIWGSRAMPIFQNIMLVVHVFGFLVMIIVFWLLSPRATAKVTFTEFSNGGGWGSTGLALMVGQLSSIYACICSDSAAHMAEEIKDASKTVPRTIIGAYLMNGFLGIVFLISYMFMMTDVEAAINDATGYPHIWVFSQAVSPGGVVALNTIPTVLIFAGTLTYNISTSRQTWSFARDRGLPFSDWIGHVDPKLEIPANSVTVTCLITIGLSLINIGSDVAFNAIISLNVVSLMITYVFSIGAVLYRRIKHPELLPSCHWSLGKWGVPINIAGVLYSFHAFFWCFWPEGTPVTPETFNWAIVMFFGVFFISLIDYVIRGRKQYKGPAVLVEGFKAQ</sequence>
<feature type="transmembrane region" description="Helical" evidence="6">
    <location>
        <begin position="296"/>
        <end position="318"/>
    </location>
</feature>
<feature type="transmembrane region" description="Helical" evidence="6">
    <location>
        <begin position="498"/>
        <end position="518"/>
    </location>
</feature>
<proteinExistence type="predicted"/>
<feature type="transmembrane region" description="Helical" evidence="6">
    <location>
        <begin position="61"/>
        <end position="78"/>
    </location>
</feature>
<dbReference type="PANTHER" id="PTHR45649">
    <property type="entry name" value="AMINO-ACID PERMEASE BAT1"/>
    <property type="match status" value="1"/>
</dbReference>
<dbReference type="InterPro" id="IPR002293">
    <property type="entry name" value="AA/rel_permease1"/>
</dbReference>
<feature type="transmembrane region" description="Helical" evidence="6">
    <location>
        <begin position="421"/>
        <end position="447"/>
    </location>
</feature>
<keyword evidence="2" id="KW-0813">Transport</keyword>
<dbReference type="PIRSF" id="PIRSF006060">
    <property type="entry name" value="AA_transporter"/>
    <property type="match status" value="1"/>
</dbReference>
<gene>
    <name evidence="7" type="ORF">EJ02DRAFT_384026</name>
</gene>
<evidence type="ECO:0000256" key="3">
    <source>
        <dbReference type="ARBA" id="ARBA00022692"/>
    </source>
</evidence>
<dbReference type="PANTHER" id="PTHR45649:SF4">
    <property type="entry name" value="TRANSPORTER, PUTATIVE (EUROFUNG)-RELATED"/>
    <property type="match status" value="1"/>
</dbReference>